<gene>
    <name evidence="2" type="ORF">ADEAN_000009500</name>
</gene>
<accession>A0A7G2C1T6</accession>
<evidence type="ECO:0000313" key="2">
    <source>
        <dbReference type="EMBL" id="CAD2212683.1"/>
    </source>
</evidence>
<dbReference type="Proteomes" id="UP000515908">
    <property type="component" value="Chromosome 01"/>
</dbReference>
<reference evidence="2 3" key="1">
    <citation type="submission" date="2020-08" db="EMBL/GenBank/DDBJ databases">
        <authorList>
            <person name="Newling K."/>
            <person name="Davey J."/>
            <person name="Forrester S."/>
        </authorList>
    </citation>
    <scope>NUCLEOTIDE SEQUENCE [LARGE SCALE GENOMIC DNA]</scope>
    <source>
        <strain evidence="3">Crithidia deanei Carvalho (ATCC PRA-265)</strain>
    </source>
</reference>
<dbReference type="AlphaFoldDB" id="A0A7G2C1T6"/>
<proteinExistence type="predicted"/>
<feature type="compositionally biased region" description="Basic and acidic residues" evidence="1">
    <location>
        <begin position="71"/>
        <end position="87"/>
    </location>
</feature>
<feature type="region of interest" description="Disordered" evidence="1">
    <location>
        <begin position="67"/>
        <end position="114"/>
    </location>
</feature>
<name>A0A7G2C1T6_9TRYP</name>
<dbReference type="EMBL" id="LR877145">
    <property type="protein sequence ID" value="CAD2212683.1"/>
    <property type="molecule type" value="Genomic_DNA"/>
</dbReference>
<organism evidence="2 3">
    <name type="scientific">Angomonas deanei</name>
    <dbReference type="NCBI Taxonomy" id="59799"/>
    <lineage>
        <taxon>Eukaryota</taxon>
        <taxon>Discoba</taxon>
        <taxon>Euglenozoa</taxon>
        <taxon>Kinetoplastea</taxon>
        <taxon>Metakinetoplastina</taxon>
        <taxon>Trypanosomatida</taxon>
        <taxon>Trypanosomatidae</taxon>
        <taxon>Strigomonadinae</taxon>
        <taxon>Angomonas</taxon>
    </lineage>
</organism>
<keyword evidence="3" id="KW-1185">Reference proteome</keyword>
<evidence type="ECO:0000313" key="3">
    <source>
        <dbReference type="Proteomes" id="UP000515908"/>
    </source>
</evidence>
<sequence>MPLKSEIPNPKVNVSAMYDNSDAASKPQEFDPIPNDPMFYVVENSKYWPPPSLQELHQTTGIVAENDGFDSYDRREDESNAKKERVKIVKGVLNHPRGKPPQNERKTFDSSDDD</sequence>
<feature type="compositionally biased region" description="Basic and acidic residues" evidence="1">
    <location>
        <begin position="102"/>
        <end position="114"/>
    </location>
</feature>
<protein>
    <submittedName>
        <fullName evidence="2">Uncharacterized protein</fullName>
    </submittedName>
</protein>
<evidence type="ECO:0000256" key="1">
    <source>
        <dbReference type="SAM" id="MobiDB-lite"/>
    </source>
</evidence>
<dbReference type="VEuPathDB" id="TriTrypDB:ADEAN_000009500"/>